<keyword evidence="1" id="KW-1133">Transmembrane helix</keyword>
<feature type="transmembrane region" description="Helical" evidence="1">
    <location>
        <begin position="121"/>
        <end position="138"/>
    </location>
</feature>
<feature type="domain" description="Acyltransferase 3" evidence="2">
    <location>
        <begin position="8"/>
        <end position="321"/>
    </location>
</feature>
<evidence type="ECO:0000313" key="3">
    <source>
        <dbReference type="EMBL" id="GAC09661.1"/>
    </source>
</evidence>
<feature type="transmembrane region" description="Helical" evidence="1">
    <location>
        <begin position="169"/>
        <end position="187"/>
    </location>
</feature>
<name>A0AAV3UX10_9ALTE</name>
<dbReference type="Proteomes" id="UP000006320">
    <property type="component" value="Unassembled WGS sequence"/>
</dbReference>
<feature type="transmembrane region" description="Helical" evidence="1">
    <location>
        <begin position="274"/>
        <end position="292"/>
    </location>
</feature>
<dbReference type="AlphaFoldDB" id="A0AAV3UX10"/>
<comment type="caution">
    <text evidence="3">The sequence shown here is derived from an EMBL/GenBank/DDBJ whole genome shotgun (WGS) entry which is preliminary data.</text>
</comment>
<feature type="transmembrane region" description="Helical" evidence="1">
    <location>
        <begin position="7"/>
        <end position="26"/>
    </location>
</feature>
<accession>A0AAV3UX10</accession>
<evidence type="ECO:0000256" key="1">
    <source>
        <dbReference type="SAM" id="Phobius"/>
    </source>
</evidence>
<organism evidence="3 4">
    <name type="scientific">Paraglaciecola chathamensis S18K6</name>
    <dbReference type="NCBI Taxonomy" id="1127672"/>
    <lineage>
        <taxon>Bacteria</taxon>
        <taxon>Pseudomonadati</taxon>
        <taxon>Pseudomonadota</taxon>
        <taxon>Gammaproteobacteria</taxon>
        <taxon>Alteromonadales</taxon>
        <taxon>Alteromonadaceae</taxon>
        <taxon>Paraglaciecola</taxon>
    </lineage>
</organism>
<dbReference type="InterPro" id="IPR002656">
    <property type="entry name" value="Acyl_transf_3_dom"/>
</dbReference>
<sequence>MNKVRCDFVDWMKAVGMFLIVFGHFFGDPFNQFTQPVYPKQLGVAMFVFIMGWGLGKLNKDTLYVGYNRLFPMFFWGILIAVFISFISLLIVQDLAESNYAPFILGVNVAFNLFPANPTTWFIGTYLHIILLWALFLYRLRITPSILVVSLLIEIAIRCYFIYNNSIFIAYMSLPNWLTLFILGMYMCQKTDQPTLQGLTIRILAWVVFLLIWAVLLNELNVKHRFPFKNIEIGDSAINALITSIVVSFVYISNTLFSISIFSRVQAGRIVRFFSRNTIIVFIGHMPLYFVLEPIVRIVFPSGWPKRLCIVLIMYIGLSWVSELLHKWIKVDQIKKWGWEKITQLMPQLAKSQ</sequence>
<feature type="transmembrane region" description="Helical" evidence="1">
    <location>
        <begin position="70"/>
        <end position="92"/>
    </location>
</feature>
<dbReference type="GO" id="GO:0016747">
    <property type="term" value="F:acyltransferase activity, transferring groups other than amino-acyl groups"/>
    <property type="evidence" value="ECO:0007669"/>
    <property type="project" value="InterPro"/>
</dbReference>
<proteinExistence type="predicted"/>
<keyword evidence="1" id="KW-0812">Transmembrane</keyword>
<reference evidence="3 4" key="1">
    <citation type="journal article" date="2017" name="Antonie Van Leeuwenhoek">
        <title>Rhizobium rhizosphaerae sp. nov., a novel species isolated from rice rhizosphere.</title>
        <authorList>
            <person name="Zhao J.J."/>
            <person name="Zhang J."/>
            <person name="Zhang R.J."/>
            <person name="Zhang C.W."/>
            <person name="Yin H.Q."/>
            <person name="Zhang X.X."/>
        </authorList>
    </citation>
    <scope>NUCLEOTIDE SEQUENCE [LARGE SCALE GENOMIC DNA]</scope>
    <source>
        <strain evidence="3 4">S18K6</strain>
    </source>
</reference>
<dbReference type="Pfam" id="PF01757">
    <property type="entry name" value="Acyl_transf_3"/>
    <property type="match status" value="1"/>
</dbReference>
<feature type="transmembrane region" description="Helical" evidence="1">
    <location>
        <begin position="237"/>
        <end position="262"/>
    </location>
</feature>
<dbReference type="RefSeq" id="WP_007986946.1">
    <property type="nucleotide sequence ID" value="NZ_BAEM01000026.1"/>
</dbReference>
<feature type="transmembrane region" description="Helical" evidence="1">
    <location>
        <begin position="304"/>
        <end position="325"/>
    </location>
</feature>
<dbReference type="EMBL" id="BAEM01000026">
    <property type="protein sequence ID" value="GAC09661.1"/>
    <property type="molecule type" value="Genomic_DNA"/>
</dbReference>
<keyword evidence="1" id="KW-0472">Membrane</keyword>
<feature type="transmembrane region" description="Helical" evidence="1">
    <location>
        <begin position="38"/>
        <end position="58"/>
    </location>
</feature>
<feature type="transmembrane region" description="Helical" evidence="1">
    <location>
        <begin position="199"/>
        <end position="217"/>
    </location>
</feature>
<evidence type="ECO:0000313" key="4">
    <source>
        <dbReference type="Proteomes" id="UP000006320"/>
    </source>
</evidence>
<evidence type="ECO:0000259" key="2">
    <source>
        <dbReference type="Pfam" id="PF01757"/>
    </source>
</evidence>
<gene>
    <name evidence="3" type="ORF">GCHA_1710</name>
</gene>
<protein>
    <recommendedName>
        <fullName evidence="2">Acyltransferase 3 domain-containing protein</fullName>
    </recommendedName>
</protein>